<proteinExistence type="predicted"/>
<protein>
    <submittedName>
        <fullName evidence="1">Uncharacterized protein</fullName>
    </submittedName>
</protein>
<feature type="non-terminal residue" evidence="1">
    <location>
        <position position="34"/>
    </location>
</feature>
<dbReference type="AlphaFoldDB" id="A0A0F9CY54"/>
<gene>
    <name evidence="1" type="ORF">LCGC14_2612590</name>
</gene>
<name>A0A0F9CY54_9ZZZZ</name>
<dbReference type="EMBL" id="LAZR01044386">
    <property type="protein sequence ID" value="KKL04788.1"/>
    <property type="molecule type" value="Genomic_DNA"/>
</dbReference>
<organism evidence="1">
    <name type="scientific">marine sediment metagenome</name>
    <dbReference type="NCBI Taxonomy" id="412755"/>
    <lineage>
        <taxon>unclassified sequences</taxon>
        <taxon>metagenomes</taxon>
        <taxon>ecological metagenomes</taxon>
    </lineage>
</organism>
<sequence length="34" mass="3573">MMALSEFSLIQKYFSELGDAPGVALGVGDDAARL</sequence>
<evidence type="ECO:0000313" key="1">
    <source>
        <dbReference type="EMBL" id="KKL04788.1"/>
    </source>
</evidence>
<accession>A0A0F9CY54</accession>
<reference evidence="1" key="1">
    <citation type="journal article" date="2015" name="Nature">
        <title>Complex archaea that bridge the gap between prokaryotes and eukaryotes.</title>
        <authorList>
            <person name="Spang A."/>
            <person name="Saw J.H."/>
            <person name="Jorgensen S.L."/>
            <person name="Zaremba-Niedzwiedzka K."/>
            <person name="Martijn J."/>
            <person name="Lind A.E."/>
            <person name="van Eijk R."/>
            <person name="Schleper C."/>
            <person name="Guy L."/>
            <person name="Ettema T.J."/>
        </authorList>
    </citation>
    <scope>NUCLEOTIDE SEQUENCE</scope>
</reference>
<comment type="caution">
    <text evidence="1">The sequence shown here is derived from an EMBL/GenBank/DDBJ whole genome shotgun (WGS) entry which is preliminary data.</text>
</comment>